<protein>
    <submittedName>
        <fullName evidence="2">TRNase Z TRZ1</fullName>
    </submittedName>
</protein>
<name>A0ABM0JSE9_APLCA</name>
<dbReference type="Proteomes" id="UP000694888">
    <property type="component" value="Unplaced"/>
</dbReference>
<dbReference type="SUPFAM" id="SSF56281">
    <property type="entry name" value="Metallo-hydrolase/oxidoreductase"/>
    <property type="match status" value="1"/>
</dbReference>
<evidence type="ECO:0000313" key="1">
    <source>
        <dbReference type="Proteomes" id="UP000694888"/>
    </source>
</evidence>
<evidence type="ECO:0000313" key="2">
    <source>
        <dbReference type="RefSeq" id="XP_005100447.2"/>
    </source>
</evidence>
<sequence>MSEPLTRSRSHQNLDLMPKEAQTVNVGESDGWLNIGQYSVFAWSVSGVESCIVIKSEDVHIVFDMGVAVPESVRGMNVFITHGHVDHIGAVANHVSKRGLNGMKPARYFVPPHLVDNLKSVTKAHYEMAETVEALENVKVLPFAEGDCVRLNSRFFVKTFPTVHRICSQGYIVYKEEKRLKEEYRGMEGFEVAALHREGREIHEVSITPEIAYTGDTVFDIFLNPPNPDLLKVKLLITEATFLDDEIGKNMVQKARDRGHTHLCEIAQNAELFEDVEHIVLVHFSNKYPPKYISDCIRDKLPLSLRNKVTPGTVAKATKATCQL</sequence>
<keyword evidence="1" id="KW-1185">Reference proteome</keyword>
<dbReference type="PANTHER" id="PTHR46504:SF2">
    <property type="entry name" value="TRNASE Z TRZ1"/>
    <property type="match status" value="1"/>
</dbReference>
<organism evidence="1 2">
    <name type="scientific">Aplysia californica</name>
    <name type="common">California sea hare</name>
    <dbReference type="NCBI Taxonomy" id="6500"/>
    <lineage>
        <taxon>Eukaryota</taxon>
        <taxon>Metazoa</taxon>
        <taxon>Spiralia</taxon>
        <taxon>Lophotrochozoa</taxon>
        <taxon>Mollusca</taxon>
        <taxon>Gastropoda</taxon>
        <taxon>Heterobranchia</taxon>
        <taxon>Euthyneura</taxon>
        <taxon>Tectipleura</taxon>
        <taxon>Aplysiida</taxon>
        <taxon>Aplysioidea</taxon>
        <taxon>Aplysiidae</taxon>
        <taxon>Aplysia</taxon>
    </lineage>
</organism>
<dbReference type="RefSeq" id="XP_005100447.2">
    <property type="nucleotide sequence ID" value="XM_005100390.3"/>
</dbReference>
<reference evidence="2" key="1">
    <citation type="submission" date="2025-08" db="UniProtKB">
        <authorList>
            <consortium name="RefSeq"/>
        </authorList>
    </citation>
    <scope>IDENTIFICATION</scope>
</reference>
<proteinExistence type="predicted"/>
<dbReference type="GeneID" id="101858413"/>
<accession>A0ABM0JSE9</accession>
<gene>
    <name evidence="2" type="primary">LOC101858413</name>
</gene>
<dbReference type="Gene3D" id="3.60.15.10">
    <property type="entry name" value="Ribonuclease Z/Hydroxyacylglutathione hydrolase-like"/>
    <property type="match status" value="1"/>
</dbReference>
<dbReference type="InterPro" id="IPR036866">
    <property type="entry name" value="RibonucZ/Hydroxyglut_hydro"/>
</dbReference>
<dbReference type="PANTHER" id="PTHR46504">
    <property type="entry name" value="TRNASE Z TRZ1"/>
    <property type="match status" value="1"/>
</dbReference>